<protein>
    <submittedName>
        <fullName evidence="7">Limonene hydroxylase</fullName>
        <ecNumber evidence="7">1.1.1.144</ecNumber>
        <ecNumber evidence="7">1.1.1.243</ecNumber>
        <ecNumber evidence="7">1.14.13.48</ecNumber>
        <ecNumber evidence="7">1.14.13.49</ecNumber>
    </submittedName>
</protein>
<dbReference type="InterPro" id="IPR003593">
    <property type="entry name" value="AAA+_ATPase"/>
</dbReference>
<dbReference type="GO" id="GO:0018457">
    <property type="term" value="F:perillyl-alcohol dehydrogenase (NAD+) activity"/>
    <property type="evidence" value="ECO:0007669"/>
    <property type="project" value="UniProtKB-EC"/>
</dbReference>
<evidence type="ECO:0000256" key="1">
    <source>
        <dbReference type="ARBA" id="ARBA00022741"/>
    </source>
</evidence>
<evidence type="ECO:0000256" key="5">
    <source>
        <dbReference type="ARBA" id="ARBA00023163"/>
    </source>
</evidence>
<accession>A0A0J1FKG9</accession>
<dbReference type="Pfam" id="PF25601">
    <property type="entry name" value="AAA_lid_14"/>
    <property type="match status" value="1"/>
</dbReference>
<dbReference type="GO" id="GO:0005524">
    <property type="term" value="F:ATP binding"/>
    <property type="evidence" value="ECO:0007669"/>
    <property type="project" value="UniProtKB-KW"/>
</dbReference>
<keyword evidence="4" id="KW-0238">DNA-binding</keyword>
<evidence type="ECO:0000313" key="8">
    <source>
        <dbReference type="Proteomes" id="UP000036356"/>
    </source>
</evidence>
<evidence type="ECO:0000256" key="3">
    <source>
        <dbReference type="ARBA" id="ARBA00023015"/>
    </source>
</evidence>
<dbReference type="SUPFAM" id="SSF52540">
    <property type="entry name" value="P-loop containing nucleoside triphosphate hydrolases"/>
    <property type="match status" value="1"/>
</dbReference>
<dbReference type="CDD" id="cd00130">
    <property type="entry name" value="PAS"/>
    <property type="match status" value="1"/>
</dbReference>
<dbReference type="AlphaFoldDB" id="A0A0J1FKG9"/>
<dbReference type="SUPFAM" id="SSF46689">
    <property type="entry name" value="Homeodomain-like"/>
    <property type="match status" value="1"/>
</dbReference>
<keyword evidence="5" id="KW-0804">Transcription</keyword>
<dbReference type="InterPro" id="IPR029016">
    <property type="entry name" value="GAF-like_dom_sf"/>
</dbReference>
<keyword evidence="2" id="KW-0067">ATP-binding</keyword>
<dbReference type="Gene3D" id="3.40.50.300">
    <property type="entry name" value="P-loop containing nucleotide triphosphate hydrolases"/>
    <property type="match status" value="1"/>
</dbReference>
<keyword evidence="1" id="KW-0547">Nucleotide-binding</keyword>
<dbReference type="InterPro" id="IPR027417">
    <property type="entry name" value="P-loop_NTPase"/>
</dbReference>
<dbReference type="InterPro" id="IPR002078">
    <property type="entry name" value="Sigma_54_int"/>
</dbReference>
<dbReference type="PROSITE" id="PS00675">
    <property type="entry name" value="SIGMA54_INTERACT_1"/>
    <property type="match status" value="1"/>
</dbReference>
<dbReference type="EMBL" id="LDZY01000020">
    <property type="protein sequence ID" value="KLU63902.1"/>
    <property type="molecule type" value="Genomic_DNA"/>
</dbReference>
<dbReference type="FunFam" id="3.40.50.300:FF:000006">
    <property type="entry name" value="DNA-binding transcriptional regulator NtrC"/>
    <property type="match status" value="1"/>
</dbReference>
<dbReference type="SUPFAM" id="SSF55785">
    <property type="entry name" value="PYP-like sensor domain (PAS domain)"/>
    <property type="match status" value="1"/>
</dbReference>
<dbReference type="InterPro" id="IPR025943">
    <property type="entry name" value="Sigma_54_int_dom_ATP-bd_2"/>
</dbReference>
<dbReference type="GO" id="GO:0018459">
    <property type="term" value="F:carveol dehydrogenase activity"/>
    <property type="evidence" value="ECO:0007669"/>
    <property type="project" value="UniProtKB-EC"/>
</dbReference>
<dbReference type="Pfam" id="PF00158">
    <property type="entry name" value="Sigma54_activat"/>
    <property type="match status" value="1"/>
</dbReference>
<dbReference type="PROSITE" id="PS00676">
    <property type="entry name" value="SIGMA54_INTERACT_2"/>
    <property type="match status" value="1"/>
</dbReference>
<dbReference type="InterPro" id="IPR025662">
    <property type="entry name" value="Sigma_54_int_dom_ATP-bd_1"/>
</dbReference>
<dbReference type="PATRIC" id="fig|476652.3.peg.4379"/>
<dbReference type="PROSITE" id="PS50045">
    <property type="entry name" value="SIGMA54_INTERACT_4"/>
    <property type="match status" value="1"/>
</dbReference>
<evidence type="ECO:0000313" key="7">
    <source>
        <dbReference type="EMBL" id="KLU63902.1"/>
    </source>
</evidence>
<dbReference type="RefSeq" id="WP_047811906.1">
    <property type="nucleotide sequence ID" value="NZ_LDZY01000020.1"/>
</dbReference>
<dbReference type="EC" id="1.1.1.144" evidence="7"/>
<dbReference type="InterPro" id="IPR009057">
    <property type="entry name" value="Homeodomain-like_sf"/>
</dbReference>
<dbReference type="EC" id="1.14.13.49" evidence="7"/>
<feature type="domain" description="Sigma-54 factor interaction" evidence="6">
    <location>
        <begin position="283"/>
        <end position="513"/>
    </location>
</feature>
<dbReference type="PANTHER" id="PTHR32071:SF57">
    <property type="entry name" value="C4-DICARBOXYLATE TRANSPORT TRANSCRIPTIONAL REGULATORY PROTEIN DCTD"/>
    <property type="match status" value="1"/>
</dbReference>
<dbReference type="SMART" id="SM00382">
    <property type="entry name" value="AAA"/>
    <property type="match status" value="1"/>
</dbReference>
<dbReference type="GO" id="GO:0006355">
    <property type="term" value="P:regulation of DNA-templated transcription"/>
    <property type="evidence" value="ECO:0007669"/>
    <property type="project" value="InterPro"/>
</dbReference>
<organism evidence="7 8">
    <name type="scientific">Desulfosporosinus acididurans</name>
    <dbReference type="NCBI Taxonomy" id="476652"/>
    <lineage>
        <taxon>Bacteria</taxon>
        <taxon>Bacillati</taxon>
        <taxon>Bacillota</taxon>
        <taxon>Clostridia</taxon>
        <taxon>Eubacteriales</taxon>
        <taxon>Desulfitobacteriaceae</taxon>
        <taxon>Desulfosporosinus</taxon>
    </lineage>
</organism>
<dbReference type="InterPro" id="IPR000014">
    <property type="entry name" value="PAS"/>
</dbReference>
<dbReference type="CDD" id="cd00009">
    <property type="entry name" value="AAA"/>
    <property type="match status" value="1"/>
</dbReference>
<dbReference type="STRING" id="476652.DEAC_c41310"/>
<dbReference type="PROSITE" id="PS00688">
    <property type="entry name" value="SIGMA54_INTERACT_3"/>
    <property type="match status" value="1"/>
</dbReference>
<reference evidence="7 8" key="1">
    <citation type="submission" date="2015-06" db="EMBL/GenBank/DDBJ databases">
        <title>Draft genome of the moderately acidophilic sulfate reducer Candidatus Desulfosporosinus acididurans strain M1.</title>
        <authorList>
            <person name="Poehlein A."/>
            <person name="Petzsch P."/>
            <person name="Johnson B.D."/>
            <person name="Schloemann M."/>
            <person name="Daniel R."/>
            <person name="Muehling M."/>
        </authorList>
    </citation>
    <scope>NUCLEOTIDE SEQUENCE [LARGE SCALE GENOMIC DNA]</scope>
    <source>
        <strain evidence="7 8">M1</strain>
    </source>
</reference>
<keyword evidence="3" id="KW-0805">Transcription regulation</keyword>
<dbReference type="Gene3D" id="1.10.10.60">
    <property type="entry name" value="Homeodomain-like"/>
    <property type="match status" value="1"/>
</dbReference>
<keyword evidence="7" id="KW-0560">Oxidoreductase</keyword>
<evidence type="ECO:0000256" key="2">
    <source>
        <dbReference type="ARBA" id="ARBA00022840"/>
    </source>
</evidence>
<proteinExistence type="predicted"/>
<dbReference type="Gene3D" id="1.10.8.60">
    <property type="match status" value="1"/>
</dbReference>
<sequence length="590" mass="66449">MVELIDVKDYAQQIAEAIATVVKIDIEIADKTLIRIAGTGRYHKGVGQSMDRQGYVYREVLRTGHQFVIETPGIHPLCGPCKARGNCSEKYEVVSPINVDGKAVGAIGMICFTEVQAKLIAENQHSYLIFLTKMAETIALKLKEQEFLAGLVSANHYLNSIIDCLDEGLLTTDLDGTILHFNQAAQGLFSANLLHPSSRLDSLFPLQIVAEILTVGKSAEDVVEREVYIESKKNQQHMLLRALPMEGEGGVKSLAVILRPFDEISRIVHRLSSREVGYSIEDILGESECMCQIREQARVIAASKSTVLILGESGTGKEILARSIHNLSPRRQGMFMTINCTAIPENLLESELFGYEDGAFTGARKGGKIGKIELANKGTVFLDEIGDMPLYLQAKILRVLQERKIERIGGITASPVDVRIIAATHRNLEEMMAKGEFREDLYYRINVIPIYIKPLRERKEDLPILIQHFIEVYNQQLNKNVHDLSEGFRRRLQGYAFPGNVRELQNIIEYAMNLAEDSRLTEDHLPVRMKQEELQEEYQDRFNLERIERETILRCYQMTEGGARGKEKAAKALGIGLATLYRKLARYNIE</sequence>
<dbReference type="Gene3D" id="3.30.450.40">
    <property type="match status" value="1"/>
</dbReference>
<evidence type="ECO:0000256" key="4">
    <source>
        <dbReference type="ARBA" id="ARBA00023125"/>
    </source>
</evidence>
<dbReference type="EC" id="1.1.1.243" evidence="7"/>
<dbReference type="Gene3D" id="3.30.450.20">
    <property type="entry name" value="PAS domain"/>
    <property type="match status" value="1"/>
</dbReference>
<keyword evidence="8" id="KW-1185">Reference proteome</keyword>
<dbReference type="InterPro" id="IPR025944">
    <property type="entry name" value="Sigma_54_int_dom_CS"/>
</dbReference>
<dbReference type="InterPro" id="IPR058031">
    <property type="entry name" value="AAA_lid_NorR"/>
</dbReference>
<gene>
    <name evidence="7" type="ORF">DEAC_c41310</name>
</gene>
<dbReference type="PANTHER" id="PTHR32071">
    <property type="entry name" value="TRANSCRIPTIONAL REGULATORY PROTEIN"/>
    <property type="match status" value="1"/>
</dbReference>
<name>A0A0J1FKG9_9FIRM</name>
<dbReference type="GO" id="GO:0003677">
    <property type="term" value="F:DNA binding"/>
    <property type="evidence" value="ECO:0007669"/>
    <property type="project" value="UniProtKB-KW"/>
</dbReference>
<evidence type="ECO:0000259" key="6">
    <source>
        <dbReference type="PROSITE" id="PS50045"/>
    </source>
</evidence>
<comment type="caution">
    <text evidence="7">The sequence shown here is derived from an EMBL/GenBank/DDBJ whole genome shotgun (WGS) entry which is preliminary data.</text>
</comment>
<dbReference type="Proteomes" id="UP000036356">
    <property type="component" value="Unassembled WGS sequence"/>
</dbReference>
<dbReference type="EC" id="1.14.13.48" evidence="7"/>
<dbReference type="InterPro" id="IPR035965">
    <property type="entry name" value="PAS-like_dom_sf"/>
</dbReference>